<reference evidence="1" key="1">
    <citation type="submission" date="2022-09" db="EMBL/GenBank/DDBJ databases">
        <title>Aureispira anguillicida sp. nov., isolated from Leptocephalus of Japanese eel Anguilla japonica.</title>
        <authorList>
            <person name="Yuasa K."/>
            <person name="Mekata T."/>
            <person name="Ikunari K."/>
        </authorList>
    </citation>
    <scope>NUCLEOTIDE SEQUENCE</scope>
    <source>
        <strain evidence="1">EL160426</strain>
    </source>
</reference>
<evidence type="ECO:0000313" key="1">
    <source>
        <dbReference type="EMBL" id="BDS15284.1"/>
    </source>
</evidence>
<proteinExistence type="predicted"/>
<evidence type="ECO:0000313" key="2">
    <source>
        <dbReference type="Proteomes" id="UP001060919"/>
    </source>
</evidence>
<dbReference type="KEGG" id="aup:AsAng_0060680"/>
<gene>
    <name evidence="1" type="ORF">AsAng_0060680</name>
</gene>
<dbReference type="EMBL" id="AP026867">
    <property type="protein sequence ID" value="BDS15284.1"/>
    <property type="molecule type" value="Genomic_DNA"/>
</dbReference>
<sequence length="41" mass="5022">MIEFYFILPMGSFYYQFHQNVQLMFFLIKSIADKFTSIPKH</sequence>
<dbReference type="Proteomes" id="UP001060919">
    <property type="component" value="Chromosome"/>
</dbReference>
<organism evidence="1 2">
    <name type="scientific">Aureispira anguillae</name>
    <dbReference type="NCBI Taxonomy" id="2864201"/>
    <lineage>
        <taxon>Bacteria</taxon>
        <taxon>Pseudomonadati</taxon>
        <taxon>Bacteroidota</taxon>
        <taxon>Saprospiria</taxon>
        <taxon>Saprospirales</taxon>
        <taxon>Saprospiraceae</taxon>
        <taxon>Aureispira</taxon>
    </lineage>
</organism>
<accession>A0A915YL86</accession>
<dbReference type="AlphaFoldDB" id="A0A915YL86"/>
<keyword evidence="2" id="KW-1185">Reference proteome</keyword>
<name>A0A915YL86_9BACT</name>
<protein>
    <submittedName>
        <fullName evidence="1">Uncharacterized protein</fullName>
    </submittedName>
</protein>